<organism evidence="2">
    <name type="scientific">Sedimenticola thiotaurini</name>
    <dbReference type="NCBI Taxonomy" id="1543721"/>
    <lineage>
        <taxon>Bacteria</taxon>
        <taxon>Pseudomonadati</taxon>
        <taxon>Pseudomonadota</taxon>
        <taxon>Gammaproteobacteria</taxon>
        <taxon>Chromatiales</taxon>
        <taxon>Sedimenticolaceae</taxon>
        <taxon>Sedimenticola</taxon>
    </lineage>
</organism>
<dbReference type="Proteomes" id="UP000886251">
    <property type="component" value="Unassembled WGS sequence"/>
</dbReference>
<evidence type="ECO:0000313" key="2">
    <source>
        <dbReference type="EMBL" id="HEB95375.1"/>
    </source>
</evidence>
<sequence length="918" mass="104804">ELSQGQRVFTTLLPLLFHINHPMLPGFVNTKTPAGIPDYNPAKVVLQAAKKLSRSFEYKKRARRRYHIQGLYLMGSIGSIAHTARSDLDIWLCHDPGLGARALKALRQKVANVEAWAAGLGLEAHIFLINPDAFRRGERDGLSHESSGSTQPRLLLEEFYRTGVLLAGRYPLWWLVPVEEERNYDDWAAMLLHKRFVNPLDCIDFGGLQQLPVEEFFGAAHWQLFKGIESPYKTILKILLTEAYSEDYPRVRWLCQEAKAAVYAGEADADTLDPYVLLYRRLEQYLAGRGETRRLELARRCFYFKTEQKLSRRSADRRHGWRRDLLQALVREWGWKPGELALLDSRDEWKIDRVLQERNTLVRELTHSYRLLTDFARTYARDSRIDPEELSLLGRKLYTALEKRPGKIDSINPGISRSLVEPRVSLHYARTRNDEFGWFLFLGEVTESQAEVTSPIKTTSGLIEMLTWCHLNQVLGHDTLIGLYPESGPVQRSELHALLCALRGIYPDGIRMEVPMEALSAPPSAIACTLFINTGTDPMAYLSRQGKQLTSNRSDPLSFGAAHACLVEQVEQLVTTSWGETLVLSYQGISGLLDSLCHFLRLALLNRSSGAPPRVTAHSFSSVRSSGIARRVEALFNDVARAMGPEGSGLDTRYLLQAGDEYYLIQRQQDNIGYLTLNDQQELLDLLAEPRHRFRPLVIDPNALQDTPLPELFRLNRKGVIQLFHLTGKGLTRLYVLDEHGALFQQELPATDEHYLLLQQQRFLDGIRLMRSLMAEEPAHRLLLDAPEFFALERDREGRFVASPRTPPRHRLPDNYLELRLVSEGLDLNRAPHVLVCGEQEFSSLEHGPLLLDRVVEYILSQRRSRQSYPIYLTGLELSGVSGEGVASTCELYRFKKRLERRLNRVMEQLTRRRVSLA</sequence>
<dbReference type="PIRSF" id="PIRSF001444">
    <property type="entry name" value="Adenylate_cycl"/>
    <property type="match status" value="1"/>
</dbReference>
<dbReference type="Pfam" id="PF01295">
    <property type="entry name" value="Adenylate_cycl"/>
    <property type="match status" value="1"/>
</dbReference>
<comment type="caution">
    <text evidence="2">The sequence shown here is derived from an EMBL/GenBank/DDBJ whole genome shotgun (WGS) entry which is preliminary data.</text>
</comment>
<gene>
    <name evidence="2" type="ORF">ENI96_02950</name>
</gene>
<dbReference type="PANTHER" id="PTHR38760:SF1">
    <property type="entry name" value="ADENYLATE CYCLASE"/>
    <property type="match status" value="1"/>
</dbReference>
<accession>A0A831W864</accession>
<dbReference type="AlphaFoldDB" id="A0A831W864"/>
<protein>
    <submittedName>
        <fullName evidence="2">Class I adenylate cyclase</fullName>
    </submittedName>
</protein>
<dbReference type="InterPro" id="IPR024685">
    <property type="entry name" value="Adenylate_cyclase_1_N"/>
</dbReference>
<dbReference type="GO" id="GO:0004016">
    <property type="term" value="F:adenylate cyclase activity"/>
    <property type="evidence" value="ECO:0007669"/>
    <property type="project" value="InterPro"/>
</dbReference>
<dbReference type="EMBL" id="DRKP01000038">
    <property type="protein sequence ID" value="HEB95375.1"/>
    <property type="molecule type" value="Genomic_DNA"/>
</dbReference>
<feature type="domain" description="Adenylate cyclase class-I N-terminal" evidence="1">
    <location>
        <begin position="3"/>
        <end position="174"/>
    </location>
</feature>
<dbReference type="InterPro" id="IPR000274">
    <property type="entry name" value="Adenylate_cyclase_1"/>
</dbReference>
<feature type="non-terminal residue" evidence="2">
    <location>
        <position position="1"/>
    </location>
</feature>
<evidence type="ECO:0000259" key="1">
    <source>
        <dbReference type="Pfam" id="PF12633"/>
    </source>
</evidence>
<dbReference type="PANTHER" id="PTHR38760">
    <property type="entry name" value="ADENYLATE CYCLASE"/>
    <property type="match status" value="1"/>
</dbReference>
<reference evidence="2" key="1">
    <citation type="journal article" date="2020" name="mSystems">
        <title>Genome- and Community-Level Interaction Insights into Carbon Utilization and Element Cycling Functions of Hydrothermarchaeota in Hydrothermal Sediment.</title>
        <authorList>
            <person name="Zhou Z."/>
            <person name="Liu Y."/>
            <person name="Xu W."/>
            <person name="Pan J."/>
            <person name="Luo Z.H."/>
            <person name="Li M."/>
        </authorList>
    </citation>
    <scope>NUCLEOTIDE SEQUENCE [LARGE SCALE GENOMIC DNA]</scope>
    <source>
        <strain evidence="2">HyVt-443</strain>
    </source>
</reference>
<name>A0A831W864_9GAMM</name>
<dbReference type="Pfam" id="PF12633">
    <property type="entry name" value="Adenyl_cycl_N"/>
    <property type="match status" value="1"/>
</dbReference>
<dbReference type="GO" id="GO:0006171">
    <property type="term" value="P:cAMP biosynthetic process"/>
    <property type="evidence" value="ECO:0007669"/>
    <property type="project" value="InterPro"/>
</dbReference>
<proteinExistence type="predicted"/>